<dbReference type="PIRSF" id="PIRSF005719">
    <property type="entry name" value="SMC"/>
    <property type="match status" value="1"/>
</dbReference>
<feature type="binding site" evidence="6">
    <location>
        <begin position="32"/>
        <end position="39"/>
    </location>
    <ligand>
        <name>ATP</name>
        <dbReference type="ChEBI" id="CHEBI:30616"/>
    </ligand>
</feature>
<keyword evidence="3 6" id="KW-0067">ATP-binding</keyword>
<dbReference type="HAMAP" id="MF_01894">
    <property type="entry name" value="Smc_prok"/>
    <property type="match status" value="1"/>
</dbReference>
<keyword evidence="4 6" id="KW-0175">Coiled coil</keyword>
<dbReference type="NCBIfam" id="TIGR02168">
    <property type="entry name" value="SMC_prok_B"/>
    <property type="match status" value="1"/>
</dbReference>
<feature type="compositionally biased region" description="Polar residues" evidence="7">
    <location>
        <begin position="764"/>
        <end position="773"/>
    </location>
</feature>
<dbReference type="Gene3D" id="3.40.50.300">
    <property type="entry name" value="P-loop containing nucleotide triphosphate hydrolases"/>
    <property type="match status" value="2"/>
</dbReference>
<gene>
    <name evidence="6" type="primary">smc</name>
    <name evidence="9" type="ORF">SJ2017_2619</name>
</gene>
<organism evidence="9 10">
    <name type="scientific">Shewanella japonica</name>
    <dbReference type="NCBI Taxonomy" id="93973"/>
    <lineage>
        <taxon>Bacteria</taxon>
        <taxon>Pseudomonadati</taxon>
        <taxon>Pseudomonadota</taxon>
        <taxon>Gammaproteobacteria</taxon>
        <taxon>Alteromonadales</taxon>
        <taxon>Shewanellaceae</taxon>
        <taxon>Shewanella</taxon>
    </lineage>
</organism>
<evidence type="ECO:0000259" key="8">
    <source>
        <dbReference type="Pfam" id="PF02463"/>
    </source>
</evidence>
<dbReference type="EMBL" id="CP020472">
    <property type="protein sequence ID" value="ARD22908.1"/>
    <property type="molecule type" value="Genomic_DNA"/>
</dbReference>
<feature type="region of interest" description="Disordered" evidence="7">
    <location>
        <begin position="754"/>
        <end position="773"/>
    </location>
</feature>
<keyword evidence="5 6" id="KW-0238">DNA-binding</keyword>
<dbReference type="InterPro" id="IPR027417">
    <property type="entry name" value="P-loop_NTPase"/>
</dbReference>
<evidence type="ECO:0000256" key="7">
    <source>
        <dbReference type="SAM" id="MobiDB-lite"/>
    </source>
</evidence>
<dbReference type="InterPro" id="IPR011890">
    <property type="entry name" value="SMC_prok"/>
</dbReference>
<comment type="similarity">
    <text evidence="6">Belongs to the SMC family.</text>
</comment>
<feature type="coiled-coil region" evidence="6">
    <location>
        <begin position="459"/>
        <end position="486"/>
    </location>
</feature>
<dbReference type="Proteomes" id="UP000191820">
    <property type="component" value="Chromosome"/>
</dbReference>
<keyword evidence="1 6" id="KW-0963">Cytoplasm</keyword>
<evidence type="ECO:0000256" key="2">
    <source>
        <dbReference type="ARBA" id="ARBA00022741"/>
    </source>
</evidence>
<accession>A0ABN4YIU1</accession>
<feature type="compositionally biased region" description="Low complexity" evidence="7">
    <location>
        <begin position="754"/>
        <end position="763"/>
    </location>
</feature>
<feature type="coiled-coil region" evidence="6">
    <location>
        <begin position="170"/>
        <end position="376"/>
    </location>
</feature>
<dbReference type="PANTHER" id="PTHR43977">
    <property type="entry name" value="STRUCTURAL MAINTENANCE OF CHROMOSOMES PROTEIN 3"/>
    <property type="match status" value="1"/>
</dbReference>
<dbReference type="CDD" id="cd03278">
    <property type="entry name" value="ABC_SMC_barmotin"/>
    <property type="match status" value="2"/>
</dbReference>
<keyword evidence="10" id="KW-1185">Reference proteome</keyword>
<dbReference type="Pfam" id="PF02463">
    <property type="entry name" value="SMC_N"/>
    <property type="match status" value="1"/>
</dbReference>
<dbReference type="SUPFAM" id="SSF52540">
    <property type="entry name" value="P-loop containing nucleoside triphosphate hydrolases"/>
    <property type="match status" value="2"/>
</dbReference>
<reference evidence="9 10" key="1">
    <citation type="submission" date="2017-03" db="EMBL/GenBank/DDBJ databases">
        <title>Genome sequencing of Shewanella japonica KCTC 22435.</title>
        <authorList>
            <person name="Kim K.M."/>
        </authorList>
    </citation>
    <scope>NUCLEOTIDE SEQUENCE [LARGE SCALE GENOMIC DNA]</scope>
    <source>
        <strain evidence="9 10">KCTC 22435</strain>
    </source>
</reference>
<dbReference type="RefSeq" id="WP_080916069.1">
    <property type="nucleotide sequence ID" value="NZ_CP020472.1"/>
</dbReference>
<name>A0ABN4YIU1_9GAMM</name>
<proteinExistence type="inferred from homology"/>
<evidence type="ECO:0000256" key="5">
    <source>
        <dbReference type="ARBA" id="ARBA00023125"/>
    </source>
</evidence>
<evidence type="ECO:0000256" key="3">
    <source>
        <dbReference type="ARBA" id="ARBA00022840"/>
    </source>
</evidence>
<comment type="domain">
    <text evidence="6">Contains large globular domains required for ATP hydrolysis at each terminus and a third globular domain forming a flexible hinge near the middle of the molecule. These domains are separated by coiled-coil structures.</text>
</comment>
<evidence type="ECO:0000256" key="6">
    <source>
        <dbReference type="HAMAP-Rule" id="MF_01894"/>
    </source>
</evidence>
<dbReference type="InterPro" id="IPR024704">
    <property type="entry name" value="SMC"/>
</dbReference>
<keyword evidence="2 6" id="KW-0547">Nucleotide-binding</keyword>
<dbReference type="Gene3D" id="6.10.250.3110">
    <property type="match status" value="1"/>
</dbReference>
<dbReference type="InterPro" id="IPR003395">
    <property type="entry name" value="RecF/RecN/SMC_N"/>
</dbReference>
<comment type="function">
    <text evidence="6">Required for chromosome condensation and partitioning.</text>
</comment>
<comment type="subcellular location">
    <subcellularLocation>
        <location evidence="6">Cytoplasm</location>
    </subcellularLocation>
</comment>
<sequence>MRLKQIKLAGFKSFVDATKIPFNQPLTAIIGPNGCGKSNVIDAVRWVLGESSAKHLRGDSMMDVIFNGSSARKPVSVASIELSFENIDGRLAGQYASYQEITVKRQVSRDGDSNYFLNGQKCRRKDITDLFMGTGLGPRSYAIIEQGTISRLIESKPQELRVFIEEAAGISRYKERRRETENRIRHTRENLERLSDIRLELGTQLEKLDQQAQAAKQYRELKQQERDFHAQLLVMRYQELQSQSDNIATEINQLELSIAAEKAQGETTELTLTQLKAQLTDLSDSEQKLVEQYYQAGTEIAKLEQQLKHQQQQDSQLEQQLADVTKQHQEASNELQTLSVQEQQLTSEIESLTPQLSNANEELAIIDEQLQEVDEKAAGLQQHLSILSDTVSNAKMEAALTQNKLQHQQQSLSVLQQQLITLKAEQQHNTDENNHAELAALDEQITSLTQELALEDDIKHQLTEQLEDKQQSLQQVSEQYQQNKQHLTSLTARHELIDQWLSNNQPEHQQALWQVINVSPGWEQAVDLLLQGILQIEVNTLDNWDERGFVSCDEGWSQAQIQAPVNLAPWLEQVVWVDSITEAKLILEHPNANTEFGDNSLSRGNSVSRENRMSRNTIIATKDGYLVGQGFVISKSEGQQSELALKNEAVQLDAEITELQQTLLAEQIAVSELTQQVADVHGQMAASQAKCHQLQLNCSKFEAQSLSLQKQQKETQRRKSNLDQQVVNCQQQIEQGQLTVAQLSSEVEQLTGQHQQQLTHQQQANQDWQTANHQLRECKSKRSQQEREVNQLQQKSQALQTQSAVTSAQLSKQQQVCQGLAEKTEQLRLLQKQTNETLGDQQLAQLQNQLSQQLDSQQTKQQLLNSNRTQQAELQTRVDSAVLIQKQQLGALQNLTQSLSGLKLRREGLKGQANGQYQLLEEQQITIQAVLKEIPEGAKVGAWQKSLDKVRARISHLGAINLAAIEEFEQQSERKAYLDNQDNDLNKGLASLEEAIRKIDKETRSRFKVTFDAVNADLSRLFPKVFGGGKAYLALTDDDLLETGVTIMAQPPGKKNSTIHLLSGGEKALTALSLVFAIFRLNPAPFCMLDEVDAPLDDANVERFCRLLKEMSQSVQFVYISHNKITMEMADQLIGVTMHEPGVSRIVAVDIDEAVALADAD</sequence>
<evidence type="ECO:0000256" key="1">
    <source>
        <dbReference type="ARBA" id="ARBA00022490"/>
    </source>
</evidence>
<evidence type="ECO:0000256" key="4">
    <source>
        <dbReference type="ARBA" id="ARBA00023054"/>
    </source>
</evidence>
<feature type="coiled-coil region" evidence="6">
    <location>
        <begin position="642"/>
        <end position="676"/>
    </location>
</feature>
<feature type="domain" description="RecF/RecN/SMC N-terminal" evidence="8">
    <location>
        <begin position="3"/>
        <end position="1144"/>
    </location>
</feature>
<evidence type="ECO:0000313" key="10">
    <source>
        <dbReference type="Proteomes" id="UP000191820"/>
    </source>
</evidence>
<protein>
    <recommendedName>
        <fullName evidence="6">Chromosome partition protein Smc</fullName>
    </recommendedName>
</protein>
<evidence type="ECO:0000313" key="9">
    <source>
        <dbReference type="EMBL" id="ARD22908.1"/>
    </source>
</evidence>
<comment type="subunit">
    <text evidence="6">Homodimer.</text>
</comment>